<accession>A0A3B0ZDC7</accession>
<dbReference type="EMBL" id="UOFO01000036">
    <property type="protein sequence ID" value="VAW84259.1"/>
    <property type="molecule type" value="Genomic_DNA"/>
</dbReference>
<name>A0A3B0ZDC7_9ZZZZ</name>
<proteinExistence type="predicted"/>
<sequence>MNQALNRWLSTMRQDLEAIGINVVMVDGQQENSYGINLDSKEFVGGVFYWPENTYEVQFNDCSSGEVILLETVNFDDPKLLEEYLNQ</sequence>
<protein>
    <submittedName>
        <fullName evidence="1">Uncharacterized protein</fullName>
    </submittedName>
</protein>
<organism evidence="1">
    <name type="scientific">hydrothermal vent metagenome</name>
    <dbReference type="NCBI Taxonomy" id="652676"/>
    <lineage>
        <taxon>unclassified sequences</taxon>
        <taxon>metagenomes</taxon>
        <taxon>ecological metagenomes</taxon>
    </lineage>
</organism>
<evidence type="ECO:0000313" key="1">
    <source>
        <dbReference type="EMBL" id="VAW84259.1"/>
    </source>
</evidence>
<gene>
    <name evidence="1" type="ORF">MNBD_GAMMA16-1510</name>
</gene>
<dbReference type="AlphaFoldDB" id="A0A3B0ZDC7"/>
<reference evidence="1" key="1">
    <citation type="submission" date="2018-06" db="EMBL/GenBank/DDBJ databases">
        <authorList>
            <person name="Zhirakovskaya E."/>
        </authorList>
    </citation>
    <scope>NUCLEOTIDE SEQUENCE</scope>
</reference>
<feature type="non-terminal residue" evidence="1">
    <location>
        <position position="87"/>
    </location>
</feature>